<dbReference type="GO" id="GO:0048769">
    <property type="term" value="P:sarcomerogenesis"/>
    <property type="evidence" value="ECO:0007669"/>
    <property type="project" value="TreeGrafter"/>
</dbReference>
<evidence type="ECO:0000313" key="1">
    <source>
        <dbReference type="Ensembl" id="ENSSDUP00000016050.1"/>
    </source>
</evidence>
<evidence type="ECO:0000313" key="2">
    <source>
        <dbReference type="Proteomes" id="UP000261420"/>
    </source>
</evidence>
<dbReference type="GeneID" id="111227917"/>
<dbReference type="OMA" id="ESYSACW"/>
<dbReference type="GO" id="GO:0055008">
    <property type="term" value="P:cardiac muscle tissue morphogenesis"/>
    <property type="evidence" value="ECO:0007669"/>
    <property type="project" value="TreeGrafter"/>
</dbReference>
<dbReference type="GO" id="GO:0070080">
    <property type="term" value="F:titin Z domain binding"/>
    <property type="evidence" value="ECO:0007669"/>
    <property type="project" value="TreeGrafter"/>
</dbReference>
<dbReference type="GO" id="GO:0030241">
    <property type="term" value="P:skeletal muscle myosin thick filament assembly"/>
    <property type="evidence" value="ECO:0007669"/>
    <property type="project" value="TreeGrafter"/>
</dbReference>
<dbReference type="InterPro" id="IPR015667">
    <property type="entry name" value="Telethonin"/>
</dbReference>
<reference evidence="1" key="2">
    <citation type="submission" date="2025-09" db="UniProtKB">
        <authorList>
            <consortium name="Ensembl"/>
        </authorList>
    </citation>
    <scope>IDENTIFICATION</scope>
</reference>
<dbReference type="GO" id="GO:0035995">
    <property type="term" value="P:detection of muscle stretch"/>
    <property type="evidence" value="ECO:0007669"/>
    <property type="project" value="TreeGrafter"/>
</dbReference>
<dbReference type="GO" id="GO:0055003">
    <property type="term" value="P:cardiac myofibril assembly"/>
    <property type="evidence" value="ECO:0007669"/>
    <property type="project" value="TreeGrafter"/>
</dbReference>
<dbReference type="KEGG" id="sdu:111227917"/>
<dbReference type="GO" id="GO:0030674">
    <property type="term" value="F:protein-macromolecule adaptor activity"/>
    <property type="evidence" value="ECO:0007669"/>
    <property type="project" value="TreeGrafter"/>
</dbReference>
<dbReference type="InterPro" id="IPR023111">
    <property type="entry name" value="Titin-like_dom_sf"/>
</dbReference>
<sequence length="164" mass="19055">MHCVSRGGCYLVNSYCELHEENQWKKESYQACWLSLVIETRPQYRLTLSETDSVRKESYKQQQVVHFMVERSPSQILKLGSHSGAMKEHHLPFFKTSRAPYHARATFGCAEEQPATSRRVNNGVDKQEVTATTQDLRKPIRVNFRASSLMSSPREISHRVQRRE</sequence>
<proteinExistence type="predicted"/>
<dbReference type="GeneTree" id="ENSGT00390000012014"/>
<dbReference type="GO" id="GO:0030018">
    <property type="term" value="C:Z disc"/>
    <property type="evidence" value="ECO:0007669"/>
    <property type="project" value="TreeGrafter"/>
</dbReference>
<dbReference type="Ensembl" id="ENSSDUT00000016343.1">
    <property type="protein sequence ID" value="ENSSDUP00000016050.1"/>
    <property type="gene ID" value="ENSSDUG00000011711.1"/>
</dbReference>
<protein>
    <submittedName>
        <fullName evidence="1">Telethonin-like</fullName>
    </submittedName>
</protein>
<dbReference type="PANTHER" id="PTHR15143:SF0">
    <property type="entry name" value="TELETHONIN"/>
    <property type="match status" value="1"/>
</dbReference>
<dbReference type="PANTHER" id="PTHR15143">
    <property type="entry name" value="TELETHONIN"/>
    <property type="match status" value="1"/>
</dbReference>
<dbReference type="CTD" id="100151586"/>
<accession>A0A3B4UED6</accession>
<dbReference type="GO" id="GO:0060048">
    <property type="term" value="P:cardiac muscle contraction"/>
    <property type="evidence" value="ECO:0007669"/>
    <property type="project" value="TreeGrafter"/>
</dbReference>
<dbReference type="Gene3D" id="2.20.160.10">
    <property type="entry name" value="titin domain like"/>
    <property type="match status" value="1"/>
</dbReference>
<dbReference type="RefSeq" id="XP_022609387.1">
    <property type="nucleotide sequence ID" value="XM_022753666.1"/>
</dbReference>
<reference evidence="1" key="1">
    <citation type="submission" date="2025-08" db="UniProtKB">
        <authorList>
            <consortium name="Ensembl"/>
        </authorList>
    </citation>
    <scope>IDENTIFICATION</scope>
</reference>
<dbReference type="GO" id="GO:0030240">
    <property type="term" value="P:skeletal muscle thin filament assembly"/>
    <property type="evidence" value="ECO:0007669"/>
    <property type="project" value="TreeGrafter"/>
</dbReference>
<dbReference type="AlphaFoldDB" id="A0A3B4UED6"/>
<dbReference type="Proteomes" id="UP000261420">
    <property type="component" value="Unplaced"/>
</dbReference>
<dbReference type="GO" id="GO:0003009">
    <property type="term" value="P:skeletal muscle contraction"/>
    <property type="evidence" value="ECO:0007669"/>
    <property type="project" value="TreeGrafter"/>
</dbReference>
<name>A0A3B4UED6_SERDU</name>
<organism evidence="1 2">
    <name type="scientific">Seriola dumerili</name>
    <name type="common">Greater amberjack</name>
    <name type="synonym">Caranx dumerili</name>
    <dbReference type="NCBI Taxonomy" id="41447"/>
    <lineage>
        <taxon>Eukaryota</taxon>
        <taxon>Metazoa</taxon>
        <taxon>Chordata</taxon>
        <taxon>Craniata</taxon>
        <taxon>Vertebrata</taxon>
        <taxon>Euteleostomi</taxon>
        <taxon>Actinopterygii</taxon>
        <taxon>Neopterygii</taxon>
        <taxon>Teleostei</taxon>
        <taxon>Neoteleostei</taxon>
        <taxon>Acanthomorphata</taxon>
        <taxon>Carangaria</taxon>
        <taxon>Carangiformes</taxon>
        <taxon>Carangidae</taxon>
        <taxon>Seriola</taxon>
    </lineage>
</organism>
<dbReference type="GO" id="GO:0031432">
    <property type="term" value="F:titin binding"/>
    <property type="evidence" value="ECO:0007669"/>
    <property type="project" value="TreeGrafter"/>
</dbReference>
<dbReference type="Pfam" id="PF09470">
    <property type="entry name" value="Telethonin"/>
    <property type="match status" value="1"/>
</dbReference>
<dbReference type="GO" id="GO:0008307">
    <property type="term" value="F:structural constituent of muscle"/>
    <property type="evidence" value="ECO:0007669"/>
    <property type="project" value="TreeGrafter"/>
</dbReference>
<keyword evidence="2" id="KW-1185">Reference proteome</keyword>